<dbReference type="Proteomes" id="UP000217182">
    <property type="component" value="Chromosome"/>
</dbReference>
<dbReference type="RefSeq" id="WP_095845857.1">
    <property type="nucleotide sequence ID" value="NZ_CP014136.1"/>
</dbReference>
<dbReference type="PROSITE" id="PS51384">
    <property type="entry name" value="FAD_FR"/>
    <property type="match status" value="1"/>
</dbReference>
<dbReference type="EMBL" id="CP014136">
    <property type="protein sequence ID" value="ATA19250.1"/>
    <property type="molecule type" value="Genomic_DNA"/>
</dbReference>
<dbReference type="InterPro" id="IPR007037">
    <property type="entry name" value="SIP_rossman_dom"/>
</dbReference>
<evidence type="ECO:0000313" key="4">
    <source>
        <dbReference type="Proteomes" id="UP000217182"/>
    </source>
</evidence>
<dbReference type="InterPro" id="IPR017938">
    <property type="entry name" value="Riboflavin_synthase-like_b-brl"/>
</dbReference>
<name>A0A250AZ43_9GAMM</name>
<gene>
    <name evidence="3" type="ORF">AWC35_07775</name>
</gene>
<sequence length="292" mass="32224">MAASYRIFDITLKQKVRISPSLVRCVFSGPQVHQMKLEAPDQRIKLLFPAEDGQRSRLENSDDWYRRYMALPKAQRPIMRTYTLRGLRQAQQELDVEFVLHGVNGPASAWATHAEAGATLQVVAPDAEFAGDSGGYEWVPPAHLQQALLIADETALPAAMGILEQLAQQANPPRVQAFFEVPASGDCISVAQFPFAEVHWLPRDGGSPQRHGAQLLDAVRRHVEIPATARAAAQSLAENSLGGDLLWERAAGGNGFYAWVAAESSTVKALRRYLIAECDLDRDAVNFMAYWC</sequence>
<dbReference type="InterPro" id="IPR017927">
    <property type="entry name" value="FAD-bd_FR_type"/>
</dbReference>
<proteinExistence type="inferred from homology"/>
<dbReference type="GO" id="GO:0016491">
    <property type="term" value="F:oxidoreductase activity"/>
    <property type="evidence" value="ECO:0007669"/>
    <property type="project" value="InterPro"/>
</dbReference>
<organism evidence="3 4">
    <name type="scientific">Gibbsiella quercinecans</name>
    <dbReference type="NCBI Taxonomy" id="929813"/>
    <lineage>
        <taxon>Bacteria</taxon>
        <taxon>Pseudomonadati</taxon>
        <taxon>Pseudomonadota</taxon>
        <taxon>Gammaproteobacteria</taxon>
        <taxon>Enterobacterales</taxon>
        <taxon>Yersiniaceae</taxon>
        <taxon>Gibbsiella</taxon>
    </lineage>
</organism>
<dbReference type="Pfam" id="PF08021">
    <property type="entry name" value="FAD_binding_9"/>
    <property type="match status" value="1"/>
</dbReference>
<dbReference type="InterPro" id="IPR039261">
    <property type="entry name" value="FNR_nucleotide-bd"/>
</dbReference>
<dbReference type="PANTHER" id="PTHR30157">
    <property type="entry name" value="FERRIC REDUCTASE, NADPH-DEPENDENT"/>
    <property type="match status" value="1"/>
</dbReference>
<evidence type="ECO:0000259" key="2">
    <source>
        <dbReference type="PROSITE" id="PS51384"/>
    </source>
</evidence>
<accession>A0A250AZ43</accession>
<dbReference type="InterPro" id="IPR013113">
    <property type="entry name" value="SIP_FAD-bd"/>
</dbReference>
<dbReference type="Gene3D" id="3.40.50.80">
    <property type="entry name" value="Nucleotide-binding domain of ferredoxin-NADP reductase (FNR) module"/>
    <property type="match status" value="1"/>
</dbReference>
<comment type="similarity">
    <text evidence="1">Belongs to the SIP oxidoreductase family.</text>
</comment>
<evidence type="ECO:0000313" key="3">
    <source>
        <dbReference type="EMBL" id="ATA19250.1"/>
    </source>
</evidence>
<keyword evidence="4" id="KW-1185">Reference proteome</keyword>
<dbReference type="CDD" id="cd06193">
    <property type="entry name" value="siderophore_interacting"/>
    <property type="match status" value="1"/>
</dbReference>
<dbReference type="InterPro" id="IPR039374">
    <property type="entry name" value="SIP_fam"/>
</dbReference>
<dbReference type="AlphaFoldDB" id="A0A250AZ43"/>
<evidence type="ECO:0000256" key="1">
    <source>
        <dbReference type="ARBA" id="ARBA00035644"/>
    </source>
</evidence>
<dbReference type="KEGG" id="gqu:AWC35_07775"/>
<dbReference type="Pfam" id="PF04954">
    <property type="entry name" value="SIP"/>
    <property type="match status" value="1"/>
</dbReference>
<feature type="domain" description="FAD-binding FR-type" evidence="2">
    <location>
        <begin position="5"/>
        <end position="132"/>
    </location>
</feature>
<dbReference type="Gene3D" id="2.40.30.10">
    <property type="entry name" value="Translation factors"/>
    <property type="match status" value="1"/>
</dbReference>
<dbReference type="PANTHER" id="PTHR30157:SF0">
    <property type="entry name" value="NADPH-DEPENDENT FERRIC-CHELATE REDUCTASE"/>
    <property type="match status" value="1"/>
</dbReference>
<protein>
    <submittedName>
        <fullName evidence="3">Iron utilization protein</fullName>
    </submittedName>
</protein>
<dbReference type="SUPFAM" id="SSF63380">
    <property type="entry name" value="Riboflavin synthase domain-like"/>
    <property type="match status" value="1"/>
</dbReference>
<dbReference type="OrthoDB" id="9814826at2"/>
<reference evidence="3 4" key="1">
    <citation type="submission" date="2016-01" db="EMBL/GenBank/DDBJ databases">
        <authorList>
            <person name="Oliw E.H."/>
        </authorList>
    </citation>
    <scope>NUCLEOTIDE SEQUENCE [LARGE SCALE GENOMIC DNA]</scope>
    <source>
        <strain evidence="3 4">FRB97</strain>
    </source>
</reference>